<dbReference type="Proteomes" id="UP000605568">
    <property type="component" value="Unassembled WGS sequence"/>
</dbReference>
<dbReference type="PANTHER" id="PTHR24421">
    <property type="entry name" value="NITRATE/NITRITE SENSOR PROTEIN NARX-RELATED"/>
    <property type="match status" value="1"/>
</dbReference>
<evidence type="ECO:0000256" key="4">
    <source>
        <dbReference type="SAM" id="Phobius"/>
    </source>
</evidence>
<evidence type="ECO:0000256" key="1">
    <source>
        <dbReference type="ARBA" id="ARBA00022679"/>
    </source>
</evidence>
<name>A0ABQ3MWS0_9PSEU</name>
<gene>
    <name evidence="6" type="ORF">GCM10017774_87550</name>
</gene>
<sequence length="343" mass="36261">MVYALGFVDLVHLALQDHGLLQSGLGAADLALILAIQPLFARTSARLRLAALAAQALLVFLPALLIGHMWVAMAGILASNGLRTLSDRTRWVAFGGVALLAGAVQLWRGGAATTAFVVVSTAMTALALHGFARMAAVRAAGRTEIARSAVAQERLRVSRDLHDLLGYGLSAIQVKSELSRKLVPEDPEGAQEELTEVLEIVRRTLGDVRSIARGYRPLSLQEVSDSTKALLAAAEIEVVMRLDHAPLPPRVDLVLAAVLREGITNVLRHSKAGSCQIAVLAREGHVELDIVNDGVGDPGDGAGSGVVNMAERVGELGGRLRARQLGTDRFHLHVSVPLDATAA</sequence>
<keyword evidence="3" id="KW-0902">Two-component regulatory system</keyword>
<evidence type="ECO:0000313" key="6">
    <source>
        <dbReference type="EMBL" id="GHH61474.1"/>
    </source>
</evidence>
<keyword evidence="7" id="KW-1185">Reference proteome</keyword>
<dbReference type="Pfam" id="PF07730">
    <property type="entry name" value="HisKA_3"/>
    <property type="match status" value="1"/>
</dbReference>
<dbReference type="PANTHER" id="PTHR24421:SF63">
    <property type="entry name" value="SENSOR HISTIDINE KINASE DESK"/>
    <property type="match status" value="1"/>
</dbReference>
<dbReference type="CDD" id="cd16917">
    <property type="entry name" value="HATPase_UhpB-NarQ-NarX-like"/>
    <property type="match status" value="1"/>
</dbReference>
<dbReference type="Gene3D" id="3.30.565.10">
    <property type="entry name" value="Histidine kinase-like ATPase, C-terminal domain"/>
    <property type="match status" value="1"/>
</dbReference>
<keyword evidence="4" id="KW-0812">Transmembrane</keyword>
<dbReference type="InterPro" id="IPR036890">
    <property type="entry name" value="HATPase_C_sf"/>
</dbReference>
<evidence type="ECO:0000259" key="5">
    <source>
        <dbReference type="Pfam" id="PF07730"/>
    </source>
</evidence>
<protein>
    <recommendedName>
        <fullName evidence="5">Signal transduction histidine kinase subgroup 3 dimerisation and phosphoacceptor domain-containing protein</fullName>
    </recommendedName>
</protein>
<dbReference type="SUPFAM" id="SSF55874">
    <property type="entry name" value="ATPase domain of HSP90 chaperone/DNA topoisomerase II/histidine kinase"/>
    <property type="match status" value="1"/>
</dbReference>
<dbReference type="InterPro" id="IPR011712">
    <property type="entry name" value="Sig_transdc_His_kin_sub3_dim/P"/>
</dbReference>
<feature type="transmembrane region" description="Helical" evidence="4">
    <location>
        <begin position="90"/>
        <end position="107"/>
    </location>
</feature>
<keyword evidence="4" id="KW-0472">Membrane</keyword>
<evidence type="ECO:0000256" key="3">
    <source>
        <dbReference type="ARBA" id="ARBA00023012"/>
    </source>
</evidence>
<feature type="transmembrane region" description="Helical" evidence="4">
    <location>
        <begin position="114"/>
        <end position="132"/>
    </location>
</feature>
<organism evidence="6 7">
    <name type="scientific">Lentzea cavernae</name>
    <dbReference type="NCBI Taxonomy" id="2020703"/>
    <lineage>
        <taxon>Bacteria</taxon>
        <taxon>Bacillati</taxon>
        <taxon>Actinomycetota</taxon>
        <taxon>Actinomycetes</taxon>
        <taxon>Pseudonocardiales</taxon>
        <taxon>Pseudonocardiaceae</taxon>
        <taxon>Lentzea</taxon>
    </lineage>
</organism>
<dbReference type="InterPro" id="IPR050482">
    <property type="entry name" value="Sensor_HK_TwoCompSys"/>
</dbReference>
<dbReference type="EMBL" id="BNAR01000026">
    <property type="protein sequence ID" value="GHH61474.1"/>
    <property type="molecule type" value="Genomic_DNA"/>
</dbReference>
<feature type="domain" description="Signal transduction histidine kinase subgroup 3 dimerisation and phosphoacceptor" evidence="5">
    <location>
        <begin position="153"/>
        <end position="219"/>
    </location>
</feature>
<comment type="caution">
    <text evidence="6">The sequence shown here is derived from an EMBL/GenBank/DDBJ whole genome shotgun (WGS) entry which is preliminary data.</text>
</comment>
<feature type="transmembrane region" description="Helical" evidence="4">
    <location>
        <begin position="52"/>
        <end position="78"/>
    </location>
</feature>
<evidence type="ECO:0000313" key="7">
    <source>
        <dbReference type="Proteomes" id="UP000605568"/>
    </source>
</evidence>
<reference evidence="7" key="1">
    <citation type="journal article" date="2019" name="Int. J. Syst. Evol. Microbiol.">
        <title>The Global Catalogue of Microorganisms (GCM) 10K type strain sequencing project: providing services to taxonomists for standard genome sequencing and annotation.</title>
        <authorList>
            <consortium name="The Broad Institute Genomics Platform"/>
            <consortium name="The Broad Institute Genome Sequencing Center for Infectious Disease"/>
            <person name="Wu L."/>
            <person name="Ma J."/>
        </authorList>
    </citation>
    <scope>NUCLEOTIDE SEQUENCE [LARGE SCALE GENOMIC DNA]</scope>
    <source>
        <strain evidence="7">CGMCC 4.7367</strain>
    </source>
</reference>
<evidence type="ECO:0000256" key="2">
    <source>
        <dbReference type="ARBA" id="ARBA00022777"/>
    </source>
</evidence>
<dbReference type="RefSeq" id="WP_191305340.1">
    <property type="nucleotide sequence ID" value="NZ_BNAR01000026.1"/>
</dbReference>
<keyword evidence="2" id="KW-0418">Kinase</keyword>
<keyword evidence="4" id="KW-1133">Transmembrane helix</keyword>
<proteinExistence type="predicted"/>
<keyword evidence="1" id="KW-0808">Transferase</keyword>
<dbReference type="Gene3D" id="1.20.5.1930">
    <property type="match status" value="1"/>
</dbReference>
<accession>A0ABQ3MWS0</accession>
<feature type="transmembrane region" description="Helical" evidence="4">
    <location>
        <begin position="20"/>
        <end position="40"/>
    </location>
</feature>